<dbReference type="NCBIfam" id="NF002969">
    <property type="entry name" value="PRK03643.1"/>
    <property type="match status" value="1"/>
</dbReference>
<keyword evidence="2" id="KW-0520">NAD</keyword>
<dbReference type="RefSeq" id="WP_310770161.1">
    <property type="nucleotide sequence ID" value="NZ_CP134050.1"/>
</dbReference>
<dbReference type="EMBL" id="CP134050">
    <property type="protein sequence ID" value="WNC15937.1"/>
    <property type="molecule type" value="Genomic_DNA"/>
</dbReference>
<dbReference type="Pfam" id="PF01232">
    <property type="entry name" value="Mannitol_dh"/>
    <property type="match status" value="1"/>
</dbReference>
<dbReference type="Pfam" id="PF08125">
    <property type="entry name" value="Mannitol_dh_C"/>
    <property type="match status" value="1"/>
</dbReference>
<dbReference type="InterPro" id="IPR036291">
    <property type="entry name" value="NAD(P)-bd_dom_sf"/>
</dbReference>
<dbReference type="PANTHER" id="PTHR30524:SF0">
    <property type="entry name" value="ALTRONATE OXIDOREDUCTASE-RELATED"/>
    <property type="match status" value="1"/>
</dbReference>
<organism evidence="6 7">
    <name type="scientific">Brevibacillus brevis</name>
    <name type="common">Bacillus brevis</name>
    <dbReference type="NCBI Taxonomy" id="1393"/>
    <lineage>
        <taxon>Bacteria</taxon>
        <taxon>Bacillati</taxon>
        <taxon>Bacillota</taxon>
        <taxon>Bacilli</taxon>
        <taxon>Bacillales</taxon>
        <taxon>Paenibacillaceae</taxon>
        <taxon>Brevibacillus</taxon>
    </lineage>
</organism>
<reference evidence="6 7" key="1">
    <citation type="submission" date="2023-09" db="EMBL/GenBank/DDBJ databases">
        <title>Complete Genome and Methylome dissection of Bacillus brevis NEB573 original source of BbsI restriction endonuclease.</title>
        <authorList>
            <person name="Fomenkov A."/>
            <person name="Roberts R.D."/>
        </authorList>
    </citation>
    <scope>NUCLEOTIDE SEQUENCE [LARGE SCALE GENOMIC DNA]</scope>
    <source>
        <strain evidence="6 7">NEB573</strain>
    </source>
</reference>
<dbReference type="Proteomes" id="UP001256827">
    <property type="component" value="Chromosome"/>
</dbReference>
<evidence type="ECO:0000259" key="4">
    <source>
        <dbReference type="Pfam" id="PF01232"/>
    </source>
</evidence>
<dbReference type="InterPro" id="IPR013118">
    <property type="entry name" value="Mannitol_DH_C"/>
</dbReference>
<dbReference type="SUPFAM" id="SSF48179">
    <property type="entry name" value="6-phosphogluconate dehydrogenase C-terminal domain-like"/>
    <property type="match status" value="1"/>
</dbReference>
<dbReference type="PANTHER" id="PTHR30524">
    <property type="entry name" value="MANNITOL-1-PHOSPHATE 5-DEHYDROGENASE"/>
    <property type="match status" value="1"/>
</dbReference>
<evidence type="ECO:0000256" key="2">
    <source>
        <dbReference type="ARBA" id="ARBA00023027"/>
    </source>
</evidence>
<evidence type="ECO:0000313" key="6">
    <source>
        <dbReference type="EMBL" id="WNC15937.1"/>
    </source>
</evidence>
<feature type="domain" description="Mannitol dehydrogenase C-terminal" evidence="5">
    <location>
        <begin position="285"/>
        <end position="487"/>
    </location>
</feature>
<accession>A0ABY9T755</accession>
<keyword evidence="1" id="KW-0560">Oxidoreductase</keyword>
<comment type="catalytic activity">
    <reaction evidence="3">
        <text>D-mannitol 1-phosphate + NAD(+) = beta-D-fructose 6-phosphate + NADH + H(+)</text>
        <dbReference type="Rhea" id="RHEA:19661"/>
        <dbReference type="ChEBI" id="CHEBI:15378"/>
        <dbReference type="ChEBI" id="CHEBI:57540"/>
        <dbReference type="ChEBI" id="CHEBI:57634"/>
        <dbReference type="ChEBI" id="CHEBI:57945"/>
        <dbReference type="ChEBI" id="CHEBI:61381"/>
        <dbReference type="EC" id="1.1.1.17"/>
    </reaction>
</comment>
<dbReference type="InterPro" id="IPR013131">
    <property type="entry name" value="Mannitol_DH_N"/>
</dbReference>
<evidence type="ECO:0000256" key="1">
    <source>
        <dbReference type="ARBA" id="ARBA00023002"/>
    </source>
</evidence>
<dbReference type="InterPro" id="IPR008927">
    <property type="entry name" value="6-PGluconate_DH-like_C_sf"/>
</dbReference>
<feature type="domain" description="Mannitol dehydrogenase N-terminal" evidence="4">
    <location>
        <begin position="29"/>
        <end position="274"/>
    </location>
</feature>
<evidence type="ECO:0000313" key="7">
    <source>
        <dbReference type="Proteomes" id="UP001256827"/>
    </source>
</evidence>
<keyword evidence="7" id="KW-1185">Reference proteome</keyword>
<evidence type="ECO:0000259" key="5">
    <source>
        <dbReference type="Pfam" id="PF08125"/>
    </source>
</evidence>
<protein>
    <submittedName>
        <fullName evidence="6">Tagaturonate reductase</fullName>
    </submittedName>
</protein>
<name>A0ABY9T755_BREBE</name>
<gene>
    <name evidence="6" type="ORF">RGB73_06365</name>
</gene>
<evidence type="ECO:0000256" key="3">
    <source>
        <dbReference type="ARBA" id="ARBA00048615"/>
    </source>
</evidence>
<dbReference type="Gene3D" id="1.10.1040.10">
    <property type="entry name" value="N-(1-d-carboxylethyl)-l-norvaline Dehydrogenase, domain 2"/>
    <property type="match status" value="1"/>
</dbReference>
<dbReference type="Gene3D" id="3.40.50.720">
    <property type="entry name" value="NAD(P)-binding Rossmann-like Domain"/>
    <property type="match status" value="1"/>
</dbReference>
<proteinExistence type="predicted"/>
<sequence length="508" mass="57007">MNHNQAPQLNGKWLDSAAGDPGAGGFPERVLQIGEGNFMRGFIDWMLQRMNQSGHFQGRAVAIQPTPRGKVVPKLNRQDGLYTLVQRGVENGEPAERVELISAISRGINPYENWAEVLKAAESREIRFVFSNTTEAGLQWSEEDYEPEKSPLSYPGKLVALLYHRFLHFGGAEEAGWIILPCELVEDNGAVLKGLCEQVAAHWGLPDSFLAWMEEACAFCNTLVDRIVTGFPHGEEESWAERLGYRDELLAVCEPYHLFVIEGPEGLADELPLQKAGLNVYFDRIDSYRERKVRLLNGPHTLLASVAFLAGVDTVREAVEDPQLRAYLLHAMTEEIKESLQAENRERADRYIRDVLERFANPYLQHRLLDISLNGLSKCKARLLPSLAAYQKEKEALPQALVFGLAALLVFYRGTRFEGERYFGTRQGQGEYEIRDQAKWTAALFESWQQADGPSADLSGIAKGFLGMTEIWGEDLNRIPGLGESVTRYAEGIMQGGVRQTLREIGFS</sequence>
<dbReference type="InterPro" id="IPR013328">
    <property type="entry name" value="6PGD_dom2"/>
</dbReference>
<dbReference type="SUPFAM" id="SSF51735">
    <property type="entry name" value="NAD(P)-binding Rossmann-fold domains"/>
    <property type="match status" value="1"/>
</dbReference>